<sequence>MSSILLKTTDTSGMTTKVVKPSLATIQADTRLACCISSYRCPSLADSAINVATDKLVRWYSETAEVAFPTCPKHALLEQDLVTWQAMEGHFIYPCKHRCESRAVYDGELLINGTWATR</sequence>
<protein>
    <submittedName>
        <fullName evidence="1">Uncharacterized protein</fullName>
    </submittedName>
</protein>
<dbReference type="Proteomes" id="UP000499080">
    <property type="component" value="Unassembled WGS sequence"/>
</dbReference>
<keyword evidence="2" id="KW-1185">Reference proteome</keyword>
<comment type="caution">
    <text evidence="1">The sequence shown here is derived from an EMBL/GenBank/DDBJ whole genome shotgun (WGS) entry which is preliminary data.</text>
</comment>
<dbReference type="AlphaFoldDB" id="A0A4Y2IKH4"/>
<evidence type="ECO:0000313" key="1">
    <source>
        <dbReference type="EMBL" id="GBM78321.1"/>
    </source>
</evidence>
<dbReference type="EMBL" id="BGPR01002746">
    <property type="protein sequence ID" value="GBM78321.1"/>
    <property type="molecule type" value="Genomic_DNA"/>
</dbReference>
<organism evidence="1 2">
    <name type="scientific">Araneus ventricosus</name>
    <name type="common">Orbweaver spider</name>
    <name type="synonym">Epeira ventricosa</name>
    <dbReference type="NCBI Taxonomy" id="182803"/>
    <lineage>
        <taxon>Eukaryota</taxon>
        <taxon>Metazoa</taxon>
        <taxon>Ecdysozoa</taxon>
        <taxon>Arthropoda</taxon>
        <taxon>Chelicerata</taxon>
        <taxon>Arachnida</taxon>
        <taxon>Araneae</taxon>
        <taxon>Araneomorphae</taxon>
        <taxon>Entelegynae</taxon>
        <taxon>Araneoidea</taxon>
        <taxon>Araneidae</taxon>
        <taxon>Araneus</taxon>
    </lineage>
</organism>
<accession>A0A4Y2IKH4</accession>
<name>A0A4Y2IKH4_ARAVE</name>
<gene>
    <name evidence="1" type="ORF">AVEN_222141_1</name>
</gene>
<proteinExistence type="predicted"/>
<reference evidence="1 2" key="1">
    <citation type="journal article" date="2019" name="Sci. Rep.">
        <title>Orb-weaving spider Araneus ventricosus genome elucidates the spidroin gene catalogue.</title>
        <authorList>
            <person name="Kono N."/>
            <person name="Nakamura H."/>
            <person name="Ohtoshi R."/>
            <person name="Moran D.A.P."/>
            <person name="Shinohara A."/>
            <person name="Yoshida Y."/>
            <person name="Fujiwara M."/>
            <person name="Mori M."/>
            <person name="Tomita M."/>
            <person name="Arakawa K."/>
        </authorList>
    </citation>
    <scope>NUCLEOTIDE SEQUENCE [LARGE SCALE GENOMIC DNA]</scope>
</reference>
<evidence type="ECO:0000313" key="2">
    <source>
        <dbReference type="Proteomes" id="UP000499080"/>
    </source>
</evidence>